<dbReference type="SMART" id="SM00418">
    <property type="entry name" value="HTH_ARSR"/>
    <property type="match status" value="1"/>
</dbReference>
<dbReference type="PANTHER" id="PTHR33154:SF33">
    <property type="entry name" value="TRANSCRIPTIONAL REPRESSOR SDPR"/>
    <property type="match status" value="1"/>
</dbReference>
<dbReference type="SUPFAM" id="SSF46785">
    <property type="entry name" value="Winged helix' DNA-binding domain"/>
    <property type="match status" value="1"/>
</dbReference>
<evidence type="ECO:0000259" key="4">
    <source>
        <dbReference type="PROSITE" id="PS50987"/>
    </source>
</evidence>
<dbReference type="Gene3D" id="1.10.10.10">
    <property type="entry name" value="Winged helix-like DNA-binding domain superfamily/Winged helix DNA-binding domain"/>
    <property type="match status" value="1"/>
</dbReference>
<dbReference type="PROSITE" id="PS50987">
    <property type="entry name" value="HTH_ARSR_2"/>
    <property type="match status" value="1"/>
</dbReference>
<dbReference type="Proteomes" id="UP001165136">
    <property type="component" value="Unassembled WGS sequence"/>
</dbReference>
<evidence type="ECO:0000256" key="2">
    <source>
        <dbReference type="ARBA" id="ARBA00023125"/>
    </source>
</evidence>
<reference evidence="5" key="1">
    <citation type="submission" date="2023-03" db="EMBL/GenBank/DDBJ databases">
        <title>Amycolatopsis taiwanensis NBRC 103393.</title>
        <authorList>
            <person name="Ichikawa N."/>
            <person name="Sato H."/>
            <person name="Tonouchi N."/>
        </authorList>
    </citation>
    <scope>NUCLEOTIDE SEQUENCE</scope>
    <source>
        <strain evidence="5">NBRC 103393</strain>
    </source>
</reference>
<dbReference type="InterPro" id="IPR036390">
    <property type="entry name" value="WH_DNA-bd_sf"/>
</dbReference>
<proteinExistence type="predicted"/>
<dbReference type="InterPro" id="IPR036388">
    <property type="entry name" value="WH-like_DNA-bd_sf"/>
</dbReference>
<sequence length="105" mass="11720">MMRDALLSALPVFRALGEPVRVRIIETLLDKNGPATVGEIQATLAIPQSTVSRHLRILLDAHLLAVTRDGAQRHYRLDVPEEALNAIEHLVREVRACQSEKGHRN</sequence>
<keyword evidence="1" id="KW-0805">Transcription regulation</keyword>
<comment type="caution">
    <text evidence="5">The sequence shown here is derived from an EMBL/GenBank/DDBJ whole genome shotgun (WGS) entry which is preliminary data.</text>
</comment>
<evidence type="ECO:0000256" key="1">
    <source>
        <dbReference type="ARBA" id="ARBA00023015"/>
    </source>
</evidence>
<dbReference type="RefSeq" id="WP_285488925.1">
    <property type="nucleotide sequence ID" value="NZ_BSTI01000015.1"/>
</dbReference>
<evidence type="ECO:0000313" key="5">
    <source>
        <dbReference type="EMBL" id="GLY69316.1"/>
    </source>
</evidence>
<name>A0A9W6R5F5_9PSEU</name>
<keyword evidence="3" id="KW-0804">Transcription</keyword>
<dbReference type="PANTHER" id="PTHR33154">
    <property type="entry name" value="TRANSCRIPTIONAL REGULATOR, ARSR FAMILY"/>
    <property type="match status" value="1"/>
</dbReference>
<dbReference type="InterPro" id="IPR011991">
    <property type="entry name" value="ArsR-like_HTH"/>
</dbReference>
<dbReference type="GO" id="GO:0003700">
    <property type="term" value="F:DNA-binding transcription factor activity"/>
    <property type="evidence" value="ECO:0007669"/>
    <property type="project" value="InterPro"/>
</dbReference>
<accession>A0A9W6R5F5</accession>
<dbReference type="InterPro" id="IPR001845">
    <property type="entry name" value="HTH_ArsR_DNA-bd_dom"/>
</dbReference>
<evidence type="ECO:0000256" key="3">
    <source>
        <dbReference type="ARBA" id="ARBA00023163"/>
    </source>
</evidence>
<keyword evidence="2" id="KW-0238">DNA-binding</keyword>
<evidence type="ECO:0000313" key="6">
    <source>
        <dbReference type="Proteomes" id="UP001165136"/>
    </source>
</evidence>
<dbReference type="Pfam" id="PF12840">
    <property type="entry name" value="HTH_20"/>
    <property type="match status" value="1"/>
</dbReference>
<dbReference type="GO" id="GO:0003677">
    <property type="term" value="F:DNA binding"/>
    <property type="evidence" value="ECO:0007669"/>
    <property type="project" value="UniProtKB-KW"/>
</dbReference>
<keyword evidence="6" id="KW-1185">Reference proteome</keyword>
<gene>
    <name evidence="5" type="ORF">Atai01_59350</name>
</gene>
<feature type="domain" description="HTH arsR-type" evidence="4">
    <location>
        <begin position="1"/>
        <end position="98"/>
    </location>
</feature>
<dbReference type="NCBIfam" id="NF033788">
    <property type="entry name" value="HTH_metalloreg"/>
    <property type="match status" value="1"/>
</dbReference>
<organism evidence="5 6">
    <name type="scientific">Amycolatopsis taiwanensis</name>
    <dbReference type="NCBI Taxonomy" id="342230"/>
    <lineage>
        <taxon>Bacteria</taxon>
        <taxon>Bacillati</taxon>
        <taxon>Actinomycetota</taxon>
        <taxon>Actinomycetes</taxon>
        <taxon>Pseudonocardiales</taxon>
        <taxon>Pseudonocardiaceae</taxon>
        <taxon>Amycolatopsis</taxon>
    </lineage>
</organism>
<dbReference type="PRINTS" id="PR00778">
    <property type="entry name" value="HTHARSR"/>
</dbReference>
<dbReference type="CDD" id="cd00090">
    <property type="entry name" value="HTH_ARSR"/>
    <property type="match status" value="1"/>
</dbReference>
<protein>
    <recommendedName>
        <fullName evidence="4">HTH arsR-type domain-containing protein</fullName>
    </recommendedName>
</protein>
<dbReference type="InterPro" id="IPR051081">
    <property type="entry name" value="HTH_MetalResp_TranReg"/>
</dbReference>
<dbReference type="EMBL" id="BSTI01000015">
    <property type="protein sequence ID" value="GLY69316.1"/>
    <property type="molecule type" value="Genomic_DNA"/>
</dbReference>
<dbReference type="AlphaFoldDB" id="A0A9W6R5F5"/>